<keyword evidence="2" id="KW-1185">Reference proteome</keyword>
<dbReference type="Proteomes" id="UP000790377">
    <property type="component" value="Unassembled WGS sequence"/>
</dbReference>
<name>A0ACB7ZRF8_9AGAM</name>
<reference evidence="1" key="1">
    <citation type="journal article" date="2021" name="New Phytol.">
        <title>Evolutionary innovations through gain and loss of genes in the ectomycorrhizal Boletales.</title>
        <authorList>
            <person name="Wu G."/>
            <person name="Miyauchi S."/>
            <person name="Morin E."/>
            <person name="Kuo A."/>
            <person name="Drula E."/>
            <person name="Varga T."/>
            <person name="Kohler A."/>
            <person name="Feng B."/>
            <person name="Cao Y."/>
            <person name="Lipzen A."/>
            <person name="Daum C."/>
            <person name="Hundley H."/>
            <person name="Pangilinan J."/>
            <person name="Johnson J."/>
            <person name="Barry K."/>
            <person name="LaButti K."/>
            <person name="Ng V."/>
            <person name="Ahrendt S."/>
            <person name="Min B."/>
            <person name="Choi I.G."/>
            <person name="Park H."/>
            <person name="Plett J.M."/>
            <person name="Magnuson J."/>
            <person name="Spatafora J.W."/>
            <person name="Nagy L.G."/>
            <person name="Henrissat B."/>
            <person name="Grigoriev I.V."/>
            <person name="Yang Z.L."/>
            <person name="Xu J."/>
            <person name="Martin F.M."/>
        </authorList>
    </citation>
    <scope>NUCLEOTIDE SEQUENCE</scope>
    <source>
        <strain evidence="1">ATCC 28755</strain>
    </source>
</reference>
<accession>A0ACB7ZRF8</accession>
<sequence length="403" mass="44865">MKRHLQIAKDTFERSNCNNHRAVNQADADRHKLEASGLGGAACARHGNFVPNAMVDFQKGERQMNMDYALCNAVAYNAEGLTKAINFYDINCQYSIKLLERINRNPFLSKDPALEIILGNWHLACPWTPRSLFCQICTQLHKGRQQSRRRNHGDLVVLAEPHLPHLPWDDRRSPKGKPGCSDGIMTRSLSKKYVKAVKGQCESATTFWELNESAPADSIKQWKEEAKAAMDNRGTNPAGMDIFEVKFYKVPTPKVIKLRILADQRTENIGHARGAATWIARGLKVEESQIAIMTDVGSLNDNHATDTQKLELAHRRNCLQMEIDGFQAGAATYYPVGYADDLDADWELDDASDPESDDGAAFFLDPSSNLLMVGEQKDNQDPIGHPAGYVPTTGPKFMGIPIG</sequence>
<organism evidence="1 2">
    <name type="scientific">Hygrophoropsis aurantiaca</name>
    <dbReference type="NCBI Taxonomy" id="72124"/>
    <lineage>
        <taxon>Eukaryota</taxon>
        <taxon>Fungi</taxon>
        <taxon>Dikarya</taxon>
        <taxon>Basidiomycota</taxon>
        <taxon>Agaricomycotina</taxon>
        <taxon>Agaricomycetes</taxon>
        <taxon>Agaricomycetidae</taxon>
        <taxon>Boletales</taxon>
        <taxon>Coniophorineae</taxon>
        <taxon>Hygrophoropsidaceae</taxon>
        <taxon>Hygrophoropsis</taxon>
    </lineage>
</organism>
<evidence type="ECO:0000313" key="1">
    <source>
        <dbReference type="EMBL" id="KAH7903790.1"/>
    </source>
</evidence>
<comment type="caution">
    <text evidence="1">The sequence shown here is derived from an EMBL/GenBank/DDBJ whole genome shotgun (WGS) entry which is preliminary data.</text>
</comment>
<protein>
    <submittedName>
        <fullName evidence="1">Uncharacterized protein</fullName>
    </submittedName>
</protein>
<dbReference type="EMBL" id="MU268760">
    <property type="protein sequence ID" value="KAH7903790.1"/>
    <property type="molecule type" value="Genomic_DNA"/>
</dbReference>
<proteinExistence type="predicted"/>
<gene>
    <name evidence="1" type="ORF">BJ138DRAFT_1107385</name>
</gene>
<evidence type="ECO:0000313" key="2">
    <source>
        <dbReference type="Proteomes" id="UP000790377"/>
    </source>
</evidence>